<comment type="similarity">
    <text evidence="3">Belongs to the GCKR-like family. MurNAc-6-P etherase subfamily.</text>
</comment>
<dbReference type="NCBIfam" id="NF009222">
    <property type="entry name" value="PRK12570.1"/>
    <property type="match status" value="1"/>
</dbReference>
<dbReference type="InterPro" id="IPR001347">
    <property type="entry name" value="SIS_dom"/>
</dbReference>
<dbReference type="PANTHER" id="PTHR10088:SF4">
    <property type="entry name" value="GLUCOKINASE REGULATORY PROTEIN"/>
    <property type="match status" value="1"/>
</dbReference>
<dbReference type="Gene3D" id="1.10.8.1080">
    <property type="match status" value="1"/>
</dbReference>
<accession>A0ABS8QHW0</accession>
<dbReference type="RefSeq" id="WP_231314743.1">
    <property type="nucleotide sequence ID" value="NZ_JAJODE010000018.1"/>
</dbReference>
<dbReference type="NCBIfam" id="NF003915">
    <property type="entry name" value="PRK05441.1"/>
    <property type="match status" value="1"/>
</dbReference>
<evidence type="ECO:0000256" key="3">
    <source>
        <dbReference type="HAMAP-Rule" id="MF_00068"/>
    </source>
</evidence>
<proteinExistence type="inferred from homology"/>
<dbReference type="Pfam" id="PF22645">
    <property type="entry name" value="GKRP_SIS_N"/>
    <property type="match status" value="1"/>
</dbReference>
<feature type="domain" description="SIS" evidence="4">
    <location>
        <begin position="57"/>
        <end position="219"/>
    </location>
</feature>
<evidence type="ECO:0000256" key="2">
    <source>
        <dbReference type="ARBA" id="ARBA00023277"/>
    </source>
</evidence>
<protein>
    <recommendedName>
        <fullName evidence="3">N-acetylmuramic acid 6-phosphate etherase</fullName>
        <shortName evidence="3">MurNAc-6-P etherase</shortName>
        <ecNumber evidence="3">4.2.1.126</ecNumber>
    </recommendedName>
    <alternativeName>
        <fullName evidence="3">N-acetylmuramic acid 6-phosphate hydrolase</fullName>
    </alternativeName>
    <alternativeName>
        <fullName evidence="3">N-acetylmuramic acid 6-phosphate lyase</fullName>
    </alternativeName>
</protein>
<dbReference type="InterPro" id="IPR005486">
    <property type="entry name" value="Glucokinase_regulatory_CS"/>
</dbReference>
<dbReference type="SUPFAM" id="SSF53697">
    <property type="entry name" value="SIS domain"/>
    <property type="match status" value="1"/>
</dbReference>
<keyword evidence="1 3" id="KW-0456">Lyase</keyword>
<comment type="miscellaneous">
    <text evidence="3">A lyase-type mechanism (elimination/hydration) is suggested for the cleavage of the lactyl ether bond of MurNAc 6-phosphate, with the formation of an alpha,beta-unsaturated aldehyde intermediate with (E)-stereochemistry, followed by the syn addition of water to give product.</text>
</comment>
<sequence length="309" mass="33535">MDETRPGLLTEMRNENSENLHQFTTLEIIQLMNQEDQKVAFAVEKALPQIKDAIDAVVTSLKQGGRIFYIGAGTSGRLGVLDASECPPTFGVTNDLVNGIIAGGEKAIRYAVEDAEDDREAGREVVNQQLGPKDVLIGIASSGRTPYVLGAVEKANERNILTIGIACNLGSELAKMAKYPIEIPVGPEVITGSTRLKAGTAQKMVLNMISTASMIKMGKVYKNLMVNVQATNEKLRKRSISIIQDITGLDESAAKEANEKANGDTKAAILMVLFQVDFDTAISVLKQHHDHFPNAMEQLQRQKAAKDLT</sequence>
<comment type="caution">
    <text evidence="5">The sequence shown here is derived from an EMBL/GenBank/DDBJ whole genome shotgun (WGS) entry which is preliminary data.</text>
</comment>
<evidence type="ECO:0000259" key="4">
    <source>
        <dbReference type="PROSITE" id="PS51464"/>
    </source>
</evidence>
<dbReference type="Gene3D" id="3.40.50.10490">
    <property type="entry name" value="Glucose-6-phosphate isomerase like protein, domain 1"/>
    <property type="match status" value="1"/>
</dbReference>
<dbReference type="PROSITE" id="PS51464">
    <property type="entry name" value="SIS"/>
    <property type="match status" value="1"/>
</dbReference>
<comment type="catalytic activity">
    <reaction evidence="3">
        <text>N-acetyl-D-muramate 6-phosphate + H2O = N-acetyl-D-glucosamine 6-phosphate + (R)-lactate</text>
        <dbReference type="Rhea" id="RHEA:26410"/>
        <dbReference type="ChEBI" id="CHEBI:15377"/>
        <dbReference type="ChEBI" id="CHEBI:16004"/>
        <dbReference type="ChEBI" id="CHEBI:57513"/>
        <dbReference type="ChEBI" id="CHEBI:58722"/>
        <dbReference type="EC" id="4.2.1.126"/>
    </reaction>
</comment>
<dbReference type="InterPro" id="IPR040190">
    <property type="entry name" value="MURQ/GCKR"/>
</dbReference>
<organism evidence="5 6">
    <name type="scientific">Neobacillus sedimentimangrovi</name>
    <dbReference type="NCBI Taxonomy" id="2699460"/>
    <lineage>
        <taxon>Bacteria</taxon>
        <taxon>Bacillati</taxon>
        <taxon>Bacillota</taxon>
        <taxon>Bacilli</taxon>
        <taxon>Bacillales</taxon>
        <taxon>Bacillaceae</taxon>
        <taxon>Neobacillus</taxon>
    </lineage>
</organism>
<dbReference type="Proteomes" id="UP001162836">
    <property type="component" value="Unassembled WGS sequence"/>
</dbReference>
<dbReference type="CDD" id="cd05007">
    <property type="entry name" value="SIS_Etherase"/>
    <property type="match status" value="1"/>
</dbReference>
<reference evidence="5 6" key="1">
    <citation type="journal article" date="2023" name="Antonie Van Leeuwenhoek">
        <title>Unveiling the genomic potential of a novel thermostable glycoside hydrolases producing Neobacillus sedimentimangrovi UE25.</title>
        <authorList>
            <person name="Ejaz U."/>
            <person name="Saleem F."/>
            <person name="Rashid R."/>
            <person name="Hasan K.A."/>
            <person name="Syed M.N."/>
            <person name="Sohail M."/>
        </authorList>
    </citation>
    <scope>NUCLEOTIDE SEQUENCE [LARGE SCALE GENOMIC DNA]</scope>
    <source>
        <strain evidence="5 6">UE25</strain>
    </source>
</reference>
<dbReference type="EC" id="4.2.1.126" evidence="3"/>
<evidence type="ECO:0000313" key="6">
    <source>
        <dbReference type="Proteomes" id="UP001162836"/>
    </source>
</evidence>
<evidence type="ECO:0000256" key="1">
    <source>
        <dbReference type="ARBA" id="ARBA00023239"/>
    </source>
</evidence>
<keyword evidence="6" id="KW-1185">Reference proteome</keyword>
<comment type="function">
    <text evidence="3">Specifically catalyzes the cleavage of the D-lactyl ether substituent of MurNAc 6-phosphate, producing GlcNAc 6-phosphate and D-lactate.</text>
</comment>
<keyword evidence="2 3" id="KW-0119">Carbohydrate metabolism</keyword>
<gene>
    <name evidence="3 5" type="primary">murQ</name>
    <name evidence="5" type="ORF">LRS37_08195</name>
</gene>
<dbReference type="HAMAP" id="MF_00068">
    <property type="entry name" value="MurQ"/>
    <property type="match status" value="1"/>
</dbReference>
<name>A0ABS8QHW0_9BACI</name>
<dbReference type="PROSITE" id="PS01272">
    <property type="entry name" value="GCKR"/>
    <property type="match status" value="1"/>
</dbReference>
<comment type="subunit">
    <text evidence="3">Homodimer.</text>
</comment>
<comment type="pathway">
    <text evidence="3">Amino-sugar metabolism; N-acetylmuramate degradation.</text>
</comment>
<evidence type="ECO:0000313" key="5">
    <source>
        <dbReference type="EMBL" id="MCD4838853.1"/>
    </source>
</evidence>
<feature type="active site" description="Proton donor" evidence="3">
    <location>
        <position position="85"/>
    </location>
</feature>
<dbReference type="InterPro" id="IPR005488">
    <property type="entry name" value="Etherase_MurQ"/>
</dbReference>
<feature type="active site" evidence="3">
    <location>
        <position position="116"/>
    </location>
</feature>
<dbReference type="PANTHER" id="PTHR10088">
    <property type="entry name" value="GLUCOKINASE REGULATORY PROTEIN"/>
    <property type="match status" value="1"/>
</dbReference>
<dbReference type="GO" id="GO:0016829">
    <property type="term" value="F:lyase activity"/>
    <property type="evidence" value="ECO:0007669"/>
    <property type="project" value="UniProtKB-KW"/>
</dbReference>
<dbReference type="NCBIfam" id="TIGR00274">
    <property type="entry name" value="N-acetylmuramic acid 6-phosphate etherase"/>
    <property type="match status" value="1"/>
</dbReference>
<dbReference type="EMBL" id="JAJODE010000018">
    <property type="protein sequence ID" value="MCD4838853.1"/>
    <property type="molecule type" value="Genomic_DNA"/>
</dbReference>
<dbReference type="InterPro" id="IPR046348">
    <property type="entry name" value="SIS_dom_sf"/>
</dbReference>